<dbReference type="KEGG" id="spoa:EQM13_09115"/>
<evidence type="ECO:0000256" key="7">
    <source>
        <dbReference type="ARBA" id="ARBA00022729"/>
    </source>
</evidence>
<keyword evidence="11" id="KW-0961">Cell wall biogenesis/degradation</keyword>
<feature type="binding site" evidence="14">
    <location>
        <position position="229"/>
    </location>
    <ligand>
        <name>substrate</name>
    </ligand>
</feature>
<dbReference type="GO" id="GO:0009002">
    <property type="term" value="F:serine-type D-Ala-D-Ala carboxypeptidase activity"/>
    <property type="evidence" value="ECO:0007669"/>
    <property type="project" value="UniProtKB-EC"/>
</dbReference>
<evidence type="ECO:0000256" key="13">
    <source>
        <dbReference type="PIRSR" id="PIRSR618044-1"/>
    </source>
</evidence>
<sequence>MKFYKKVAVLLLIIPLFFSAFNISYGDENFDIKAKSSILIDYHTGEIIYEKNAHEKLPPASVTKIMTLLLTMEAIDKGKIGLKDEVIISTNASKMGGSQIYLEEGESQTVEDLIKAICLRSANDASVALAEYIAGSEELFVKAMNERSKELKMNDTNFENSTGLPHESHYTSAYDIALMSKELMKHAKIQEWLTIYMSDMKVGKKKDIVQSLVNTNRLIKDYQGANGIKTGSTSDAKYCLSASAKRGNLQLIAVIMGAETSKVRFEESKKLLDYGFANYDSVVIGKKGDIIGKVPINKGDKTHLEVVLKDDSYILIPKGSSGKAEKEIILPEVLNAPIEKGKEVGELILKIDGKSVDRVKLIAKETVDKAGFVNMFKKVVKGLLTNK</sequence>
<comment type="function">
    <text evidence="1">Removes C-terminal D-alanyl residues from sugar-peptide cell wall precursors.</text>
</comment>
<dbReference type="EMBL" id="CP035282">
    <property type="protein sequence ID" value="QAT61737.1"/>
    <property type="molecule type" value="Genomic_DNA"/>
</dbReference>
<keyword evidence="9" id="KW-0133">Cell shape</keyword>
<dbReference type="GO" id="GO:0006508">
    <property type="term" value="P:proteolysis"/>
    <property type="evidence" value="ECO:0007669"/>
    <property type="project" value="UniProtKB-KW"/>
</dbReference>
<evidence type="ECO:0000256" key="12">
    <source>
        <dbReference type="ARBA" id="ARBA00034000"/>
    </source>
</evidence>
<dbReference type="InterPro" id="IPR001967">
    <property type="entry name" value="Peptidase_S11_N"/>
</dbReference>
<proteinExistence type="inferred from homology"/>
<feature type="active site" evidence="13">
    <location>
        <position position="121"/>
    </location>
</feature>
<dbReference type="PANTHER" id="PTHR21581:SF6">
    <property type="entry name" value="TRAFFICKING PROTEIN PARTICLE COMPLEX SUBUNIT 12"/>
    <property type="match status" value="1"/>
</dbReference>
<keyword evidence="18" id="KW-1185">Reference proteome</keyword>
<keyword evidence="8" id="KW-0378">Hydrolase</keyword>
<dbReference type="RefSeq" id="WP_128752488.1">
    <property type="nucleotide sequence ID" value="NZ_CP035282.1"/>
</dbReference>
<accession>A0A410QCL2</accession>
<feature type="domain" description="Peptidase S11 D-Ala-D-Ala carboxypeptidase A C-terminal" evidence="16">
    <location>
        <begin position="279"/>
        <end position="369"/>
    </location>
</feature>
<comment type="pathway">
    <text evidence="2">Cell wall biogenesis; peptidoglycan biosynthesis.</text>
</comment>
<dbReference type="InterPro" id="IPR015956">
    <property type="entry name" value="Peniciliin-bd_prot_C_sf"/>
</dbReference>
<dbReference type="SUPFAM" id="SSF56601">
    <property type="entry name" value="beta-lactamase/transpeptidase-like"/>
    <property type="match status" value="1"/>
</dbReference>
<dbReference type="AlphaFoldDB" id="A0A410QCL2"/>
<evidence type="ECO:0000256" key="6">
    <source>
        <dbReference type="ARBA" id="ARBA00022670"/>
    </source>
</evidence>
<dbReference type="InterPro" id="IPR012338">
    <property type="entry name" value="Beta-lactam/transpept-like"/>
</dbReference>
<keyword evidence="10" id="KW-0573">Peptidoglycan synthesis</keyword>
<dbReference type="OrthoDB" id="9791132at2"/>
<evidence type="ECO:0000256" key="15">
    <source>
        <dbReference type="RuleBase" id="RU004016"/>
    </source>
</evidence>
<dbReference type="InterPro" id="IPR018044">
    <property type="entry name" value="Peptidase_S11"/>
</dbReference>
<evidence type="ECO:0000256" key="14">
    <source>
        <dbReference type="PIRSR" id="PIRSR618044-2"/>
    </source>
</evidence>
<dbReference type="Proteomes" id="UP000287969">
    <property type="component" value="Chromosome"/>
</dbReference>
<dbReference type="GO" id="GO:0071555">
    <property type="term" value="P:cell wall organization"/>
    <property type="evidence" value="ECO:0007669"/>
    <property type="project" value="UniProtKB-KW"/>
</dbReference>
<evidence type="ECO:0000256" key="11">
    <source>
        <dbReference type="ARBA" id="ARBA00023316"/>
    </source>
</evidence>
<evidence type="ECO:0000256" key="3">
    <source>
        <dbReference type="ARBA" id="ARBA00007164"/>
    </source>
</evidence>
<evidence type="ECO:0000256" key="5">
    <source>
        <dbReference type="ARBA" id="ARBA00022645"/>
    </source>
</evidence>
<dbReference type="PRINTS" id="PR00725">
    <property type="entry name" value="DADACBPTASE1"/>
</dbReference>
<keyword evidence="6" id="KW-0645">Protease</keyword>
<evidence type="ECO:0000256" key="1">
    <source>
        <dbReference type="ARBA" id="ARBA00003217"/>
    </source>
</evidence>
<name>A0A410QCL2_9FIRM</name>
<evidence type="ECO:0000259" key="16">
    <source>
        <dbReference type="SMART" id="SM00936"/>
    </source>
</evidence>
<dbReference type="InterPro" id="IPR012907">
    <property type="entry name" value="Peptidase_S11_C"/>
</dbReference>
<feature type="active site" description="Acyl-ester intermediate" evidence="13">
    <location>
        <position position="61"/>
    </location>
</feature>
<dbReference type="EC" id="3.4.16.4" evidence="4"/>
<dbReference type="Pfam" id="PF00768">
    <property type="entry name" value="Peptidase_S11"/>
    <property type="match status" value="1"/>
</dbReference>
<dbReference type="Pfam" id="PF07943">
    <property type="entry name" value="PBP5_C"/>
    <property type="match status" value="1"/>
</dbReference>
<evidence type="ECO:0000256" key="2">
    <source>
        <dbReference type="ARBA" id="ARBA00004752"/>
    </source>
</evidence>
<evidence type="ECO:0000256" key="8">
    <source>
        <dbReference type="ARBA" id="ARBA00022801"/>
    </source>
</evidence>
<gene>
    <name evidence="17" type="ORF">EQM13_09115</name>
</gene>
<reference evidence="18" key="1">
    <citation type="submission" date="2019-01" db="EMBL/GenBank/DDBJ databases">
        <title>Draft genomes of a novel of Sporanaerobacter strains.</title>
        <authorList>
            <person name="Ma S."/>
        </authorList>
    </citation>
    <scope>NUCLEOTIDE SEQUENCE [LARGE SCALE GENOMIC DNA]</scope>
    <source>
        <strain evidence="18">NJN-17</strain>
    </source>
</reference>
<dbReference type="SUPFAM" id="SSF69189">
    <property type="entry name" value="Penicillin-binding protein associated domain"/>
    <property type="match status" value="1"/>
</dbReference>
<evidence type="ECO:0000313" key="18">
    <source>
        <dbReference type="Proteomes" id="UP000287969"/>
    </source>
</evidence>
<protein>
    <recommendedName>
        <fullName evidence="4">serine-type D-Ala-D-Ala carboxypeptidase</fullName>
        <ecNumber evidence="4">3.4.16.4</ecNumber>
    </recommendedName>
</protein>
<dbReference type="GO" id="GO:0009252">
    <property type="term" value="P:peptidoglycan biosynthetic process"/>
    <property type="evidence" value="ECO:0007669"/>
    <property type="project" value="UniProtKB-UniPathway"/>
</dbReference>
<comment type="catalytic activity">
    <reaction evidence="12">
        <text>Preferential cleavage: (Ac)2-L-Lys-D-Ala-|-D-Ala. Also transpeptidation of peptidyl-alanyl moieties that are N-acyl substituents of D-alanine.</text>
        <dbReference type="EC" id="3.4.16.4"/>
    </reaction>
</comment>
<feature type="active site" description="Acyl-ester intermediate" evidence="13">
    <location>
        <position position="64"/>
    </location>
</feature>
<keyword evidence="5 17" id="KW-0121">Carboxypeptidase</keyword>
<dbReference type="SMART" id="SM00936">
    <property type="entry name" value="PBP5_C"/>
    <property type="match status" value="1"/>
</dbReference>
<dbReference type="Gene3D" id="2.60.410.10">
    <property type="entry name" value="D-Ala-D-Ala carboxypeptidase, C-terminal domain"/>
    <property type="match status" value="1"/>
</dbReference>
<dbReference type="Gene3D" id="3.40.710.10">
    <property type="entry name" value="DD-peptidase/beta-lactamase superfamily"/>
    <property type="match status" value="1"/>
</dbReference>
<keyword evidence="7" id="KW-0732">Signal</keyword>
<evidence type="ECO:0000313" key="17">
    <source>
        <dbReference type="EMBL" id="QAT61737.1"/>
    </source>
</evidence>
<dbReference type="PANTHER" id="PTHR21581">
    <property type="entry name" value="D-ALANYL-D-ALANINE CARBOXYPEPTIDASE"/>
    <property type="match status" value="1"/>
</dbReference>
<dbReference type="InterPro" id="IPR037167">
    <property type="entry name" value="Peptidase_S11_C_sf"/>
</dbReference>
<evidence type="ECO:0000256" key="10">
    <source>
        <dbReference type="ARBA" id="ARBA00022984"/>
    </source>
</evidence>
<dbReference type="GO" id="GO:0008360">
    <property type="term" value="P:regulation of cell shape"/>
    <property type="evidence" value="ECO:0007669"/>
    <property type="project" value="UniProtKB-KW"/>
</dbReference>
<organism evidence="17 18">
    <name type="scientific">Acidilutibacter cellobiosedens</name>
    <dbReference type="NCBI Taxonomy" id="2507161"/>
    <lineage>
        <taxon>Bacteria</taxon>
        <taxon>Bacillati</taxon>
        <taxon>Bacillota</taxon>
        <taxon>Tissierellia</taxon>
        <taxon>Tissierellales</taxon>
        <taxon>Acidilutibacteraceae</taxon>
        <taxon>Acidilutibacter</taxon>
    </lineage>
</organism>
<evidence type="ECO:0000256" key="4">
    <source>
        <dbReference type="ARBA" id="ARBA00012448"/>
    </source>
</evidence>
<dbReference type="UniPathway" id="UPA00219"/>
<comment type="similarity">
    <text evidence="3 15">Belongs to the peptidase S11 family.</text>
</comment>
<evidence type="ECO:0000256" key="9">
    <source>
        <dbReference type="ARBA" id="ARBA00022960"/>
    </source>
</evidence>